<dbReference type="Proteomes" id="UP000564385">
    <property type="component" value="Unassembled WGS sequence"/>
</dbReference>
<keyword evidence="7 13" id="KW-0238">DNA-binding</keyword>
<gene>
    <name evidence="13" type="ORF">HDF08_003998</name>
</gene>
<dbReference type="Pfam" id="PF00216">
    <property type="entry name" value="Bac_DNA_binding"/>
    <property type="match status" value="1"/>
</dbReference>
<dbReference type="GO" id="GO:0030527">
    <property type="term" value="F:structural constituent of chromatin"/>
    <property type="evidence" value="ECO:0007669"/>
    <property type="project" value="InterPro"/>
</dbReference>
<dbReference type="GO" id="GO:0003677">
    <property type="term" value="F:DNA binding"/>
    <property type="evidence" value="ECO:0007669"/>
    <property type="project" value="UniProtKB-KW"/>
</dbReference>
<proteinExistence type="inferred from homology"/>
<feature type="region of interest" description="Disordered" evidence="12">
    <location>
        <begin position="1"/>
        <end position="21"/>
    </location>
</feature>
<comment type="subcellular location">
    <subcellularLocation>
        <location evidence="1">Virion</location>
    </subcellularLocation>
</comment>
<comment type="caution">
    <text evidence="13">The sequence shown here is derived from an EMBL/GenBank/DDBJ whole genome shotgun (WGS) entry which is preliminary data.</text>
</comment>
<comment type="function">
    <text evidence="10">DNA-binding protein that plays a critical role in nucleoid compaction, genome replication and DNA replication and transcription. Binds to both ssDNA and dsDNA with a binding site covering about 15 nucleotides. Displays DNA-supercoiling activity only when associated with the viral DNA topoisomerase 2.</text>
</comment>
<evidence type="ECO:0000256" key="10">
    <source>
        <dbReference type="ARBA" id="ARBA00046140"/>
    </source>
</evidence>
<keyword evidence="6" id="KW-0426">Late protein</keyword>
<dbReference type="Gene3D" id="4.10.520.10">
    <property type="entry name" value="IHF-like DNA-binding proteins"/>
    <property type="match status" value="1"/>
</dbReference>
<name>A0A852VKV1_9BACT</name>
<evidence type="ECO:0000256" key="12">
    <source>
        <dbReference type="SAM" id="MobiDB-lite"/>
    </source>
</evidence>
<evidence type="ECO:0000256" key="2">
    <source>
        <dbReference type="ARBA" id="ARBA00010529"/>
    </source>
</evidence>
<accession>A0A852VKV1</accession>
<organism evidence="13 14">
    <name type="scientific">Tunturiibacter lichenicola</name>
    <dbReference type="NCBI Taxonomy" id="2051959"/>
    <lineage>
        <taxon>Bacteria</taxon>
        <taxon>Pseudomonadati</taxon>
        <taxon>Acidobacteriota</taxon>
        <taxon>Terriglobia</taxon>
        <taxon>Terriglobales</taxon>
        <taxon>Acidobacteriaceae</taxon>
        <taxon>Tunturiibacter</taxon>
    </lineage>
</organism>
<dbReference type="EMBL" id="JACCCU010000003">
    <property type="protein sequence ID" value="NYF91879.1"/>
    <property type="molecule type" value="Genomic_DNA"/>
</dbReference>
<protein>
    <recommendedName>
        <fullName evidence="4">Viral histone-like protein</fullName>
    </recommendedName>
    <alternativeName>
        <fullName evidence="9">DNA-binding protein pA104R</fullName>
    </alternativeName>
    <alternativeName>
        <fullName evidence="8">pA104R</fullName>
    </alternativeName>
</protein>
<dbReference type="SMART" id="SM00411">
    <property type="entry name" value="BHL"/>
    <property type="match status" value="1"/>
</dbReference>
<dbReference type="PANTHER" id="PTHR33175:SF13">
    <property type="entry name" value="HISTONE-LIKE PROTEIN"/>
    <property type="match status" value="1"/>
</dbReference>
<dbReference type="GO" id="GO:0005829">
    <property type="term" value="C:cytosol"/>
    <property type="evidence" value="ECO:0007669"/>
    <property type="project" value="TreeGrafter"/>
</dbReference>
<dbReference type="PRINTS" id="PR01727">
    <property type="entry name" value="DNABINDINGHU"/>
</dbReference>
<dbReference type="AlphaFoldDB" id="A0A852VKV1"/>
<sequence>MYLFSNKTEKNRKKPVETEERELTKRAERLKVNCGTVLRTRMNTGDFALQNWMRFTKSLCGQGEQTLEFYFESKKEQYMAKGMTKTALVRHLAEKLELTNKQTAGFLELLAETAVKETKKNGEFTIPGIGKLVKAERKARLGRNPQTGETIKIKAKTVVKFRVAKVAKDTIAPVKK</sequence>
<evidence type="ECO:0000256" key="7">
    <source>
        <dbReference type="ARBA" id="ARBA00023125"/>
    </source>
</evidence>
<evidence type="ECO:0000256" key="5">
    <source>
        <dbReference type="ARBA" id="ARBA00022705"/>
    </source>
</evidence>
<keyword evidence="5" id="KW-0235">DNA replication</keyword>
<dbReference type="GO" id="GO:0006260">
    <property type="term" value="P:DNA replication"/>
    <property type="evidence" value="ECO:0007669"/>
    <property type="project" value="UniProtKB-KW"/>
</dbReference>
<dbReference type="SUPFAM" id="SSF47729">
    <property type="entry name" value="IHF-like DNA-binding proteins"/>
    <property type="match status" value="1"/>
</dbReference>
<evidence type="ECO:0000313" key="14">
    <source>
        <dbReference type="Proteomes" id="UP000564385"/>
    </source>
</evidence>
<dbReference type="PANTHER" id="PTHR33175">
    <property type="entry name" value="DNA-BINDING PROTEIN HU"/>
    <property type="match status" value="1"/>
</dbReference>
<evidence type="ECO:0000313" key="13">
    <source>
        <dbReference type="EMBL" id="NYF91879.1"/>
    </source>
</evidence>
<dbReference type="CDD" id="cd13831">
    <property type="entry name" value="HU"/>
    <property type="match status" value="1"/>
</dbReference>
<evidence type="ECO:0000256" key="3">
    <source>
        <dbReference type="ARBA" id="ARBA00011738"/>
    </source>
</evidence>
<evidence type="ECO:0000256" key="8">
    <source>
        <dbReference type="ARBA" id="ARBA00033120"/>
    </source>
</evidence>
<evidence type="ECO:0000256" key="4">
    <source>
        <dbReference type="ARBA" id="ARBA00016145"/>
    </source>
</evidence>
<evidence type="ECO:0000256" key="11">
    <source>
        <dbReference type="RuleBase" id="RU003939"/>
    </source>
</evidence>
<dbReference type="InterPro" id="IPR010992">
    <property type="entry name" value="IHF-like_DNA-bd_dom_sf"/>
</dbReference>
<comment type="similarity">
    <text evidence="2 11">Belongs to the bacterial histone-like protein family.</text>
</comment>
<evidence type="ECO:0000256" key="1">
    <source>
        <dbReference type="ARBA" id="ARBA00004328"/>
    </source>
</evidence>
<reference evidence="13 14" key="1">
    <citation type="submission" date="2020-07" db="EMBL/GenBank/DDBJ databases">
        <title>Genomic Encyclopedia of Type Strains, Phase IV (KMG-V): Genome sequencing to study the core and pangenomes of soil and plant-associated prokaryotes.</title>
        <authorList>
            <person name="Whitman W."/>
        </authorList>
    </citation>
    <scope>NUCLEOTIDE SEQUENCE [LARGE SCALE GENOMIC DNA]</scope>
    <source>
        <strain evidence="13 14">M8UP22</strain>
    </source>
</reference>
<evidence type="ECO:0000256" key="6">
    <source>
        <dbReference type="ARBA" id="ARBA00022921"/>
    </source>
</evidence>
<dbReference type="InterPro" id="IPR000119">
    <property type="entry name" value="Hist_DNA-bd"/>
</dbReference>
<evidence type="ECO:0000256" key="9">
    <source>
        <dbReference type="ARBA" id="ARBA00033227"/>
    </source>
</evidence>
<comment type="subunit">
    <text evidence="3">Homodimer.</text>
</comment>